<dbReference type="EMBL" id="MGEM01000050">
    <property type="protein sequence ID" value="OGL83575.1"/>
    <property type="molecule type" value="Genomic_DNA"/>
</dbReference>
<gene>
    <name evidence="1" type="ORF">A3B36_00950</name>
</gene>
<dbReference type="Proteomes" id="UP000177704">
    <property type="component" value="Unassembled WGS sequence"/>
</dbReference>
<proteinExistence type="predicted"/>
<organism evidence="1 2">
    <name type="scientific">Candidatus Uhrbacteria bacterium RIFCSPLOWO2_01_FULL_55_36</name>
    <dbReference type="NCBI Taxonomy" id="1802404"/>
    <lineage>
        <taxon>Bacteria</taxon>
        <taxon>Candidatus Uhriibacteriota</taxon>
    </lineage>
</organism>
<protein>
    <submittedName>
        <fullName evidence="1">Uncharacterized protein</fullName>
    </submittedName>
</protein>
<accession>A0A1F7UZ66</accession>
<dbReference type="AlphaFoldDB" id="A0A1F7UZ66"/>
<name>A0A1F7UZ66_9BACT</name>
<sequence length="76" mass="8730">MTSSAVRAEVYFQILSRLRVAIFYYSFFSSPNSCCNIFTPSTKKMTRTRHYCEGMETTPSNPAFKLYLYSGIPAIH</sequence>
<reference evidence="1 2" key="1">
    <citation type="journal article" date="2016" name="Nat. Commun.">
        <title>Thousands of microbial genomes shed light on interconnected biogeochemical processes in an aquifer system.</title>
        <authorList>
            <person name="Anantharaman K."/>
            <person name="Brown C.T."/>
            <person name="Hug L.A."/>
            <person name="Sharon I."/>
            <person name="Castelle C.J."/>
            <person name="Probst A.J."/>
            <person name="Thomas B.C."/>
            <person name="Singh A."/>
            <person name="Wilkins M.J."/>
            <person name="Karaoz U."/>
            <person name="Brodie E.L."/>
            <person name="Williams K.H."/>
            <person name="Hubbard S.S."/>
            <person name="Banfield J.F."/>
        </authorList>
    </citation>
    <scope>NUCLEOTIDE SEQUENCE [LARGE SCALE GENOMIC DNA]</scope>
</reference>
<comment type="caution">
    <text evidence="1">The sequence shown here is derived from an EMBL/GenBank/DDBJ whole genome shotgun (WGS) entry which is preliminary data.</text>
</comment>
<evidence type="ECO:0000313" key="2">
    <source>
        <dbReference type="Proteomes" id="UP000177704"/>
    </source>
</evidence>
<evidence type="ECO:0000313" key="1">
    <source>
        <dbReference type="EMBL" id="OGL83575.1"/>
    </source>
</evidence>